<proteinExistence type="predicted"/>
<evidence type="ECO:0000313" key="2">
    <source>
        <dbReference type="EMBL" id="CAB4186245.1"/>
    </source>
</evidence>
<dbReference type="Pfam" id="PF24175">
    <property type="entry name" value="SU10_adaptor"/>
    <property type="match status" value="1"/>
</dbReference>
<dbReference type="InterPro" id="IPR056209">
    <property type="entry name" value="SU10_adaptor"/>
</dbReference>
<dbReference type="EMBL" id="LR797086">
    <property type="protein sequence ID" value="CAB4186245.1"/>
    <property type="molecule type" value="Genomic_DNA"/>
</dbReference>
<dbReference type="EMBL" id="LR797345">
    <property type="protein sequence ID" value="CAB4204415.1"/>
    <property type="molecule type" value="Genomic_DNA"/>
</dbReference>
<reference evidence="3" key="1">
    <citation type="submission" date="2020-05" db="EMBL/GenBank/DDBJ databases">
        <authorList>
            <person name="Chiriac C."/>
            <person name="Salcher M."/>
            <person name="Ghai R."/>
            <person name="Kavagutti S V."/>
        </authorList>
    </citation>
    <scope>NUCLEOTIDE SEQUENCE</scope>
</reference>
<evidence type="ECO:0000313" key="1">
    <source>
        <dbReference type="EMBL" id="CAB4174773.1"/>
    </source>
</evidence>
<dbReference type="EMBL" id="LR796921">
    <property type="protein sequence ID" value="CAB4174773.1"/>
    <property type="molecule type" value="Genomic_DNA"/>
</dbReference>
<gene>
    <name evidence="2" type="ORF">UFOVP1138_38</name>
    <name evidence="3" type="ORF">UFOVP1394_35</name>
    <name evidence="1" type="ORF">UFOVP975_83</name>
</gene>
<name>A0A6J5S7G1_9CAUD</name>
<protein>
    <submittedName>
        <fullName evidence="3">Uncharacterized protein</fullName>
    </submittedName>
</protein>
<accession>A0A6J5S7G1</accession>
<organism evidence="3">
    <name type="scientific">uncultured Caudovirales phage</name>
    <dbReference type="NCBI Taxonomy" id="2100421"/>
    <lineage>
        <taxon>Viruses</taxon>
        <taxon>Duplodnaviria</taxon>
        <taxon>Heunggongvirae</taxon>
        <taxon>Uroviricota</taxon>
        <taxon>Caudoviricetes</taxon>
        <taxon>Peduoviridae</taxon>
        <taxon>Maltschvirus</taxon>
        <taxon>Maltschvirus maltsch</taxon>
    </lineage>
</organism>
<evidence type="ECO:0000313" key="3">
    <source>
        <dbReference type="EMBL" id="CAB4204415.1"/>
    </source>
</evidence>
<sequence length="258" mass="29856">MTLKEIRDEAWAIARVSSSEPDESKLWNKSEMNRYINRVYRKIARETRCIRDAFTSSVCRIDISPPASLAVLQALAVNDVFAADDLAGYNDVDSWLSGKLVAPRLFPLHPTILDIDEIKWKNWPWRLTVVSVTKWQNNPFWERIVGSPTECATDYQNGYLTLNYRTTASDTLLMKVRRLPLTDLINDTDAPEFRTNYHDLMVNGVLAQMYAKQDAETIDLKKASDYEIAYRNDIDDIKQQETIFDQRLKVNFSMSAFR</sequence>